<accession>A0ABP3ZJ93</accession>
<dbReference type="Proteomes" id="UP001499967">
    <property type="component" value="Unassembled WGS sequence"/>
</dbReference>
<dbReference type="Pfam" id="PF00440">
    <property type="entry name" value="TetR_N"/>
    <property type="match status" value="1"/>
</dbReference>
<dbReference type="InterPro" id="IPR050109">
    <property type="entry name" value="HTH-type_TetR-like_transc_reg"/>
</dbReference>
<evidence type="ECO:0000256" key="1">
    <source>
        <dbReference type="ARBA" id="ARBA00023015"/>
    </source>
</evidence>
<proteinExistence type="predicted"/>
<feature type="DNA-binding region" description="H-T-H motif" evidence="4">
    <location>
        <begin position="27"/>
        <end position="46"/>
    </location>
</feature>
<dbReference type="Pfam" id="PF21597">
    <property type="entry name" value="TetR_C_43"/>
    <property type="match status" value="1"/>
</dbReference>
<feature type="domain" description="HTH tetR-type" evidence="5">
    <location>
        <begin position="6"/>
        <end position="64"/>
    </location>
</feature>
<dbReference type="SUPFAM" id="SSF48498">
    <property type="entry name" value="Tetracyclin repressor-like, C-terminal domain"/>
    <property type="match status" value="1"/>
</dbReference>
<evidence type="ECO:0000259" key="5">
    <source>
        <dbReference type="PROSITE" id="PS50977"/>
    </source>
</evidence>
<dbReference type="InterPro" id="IPR001647">
    <property type="entry name" value="HTH_TetR"/>
</dbReference>
<comment type="caution">
    <text evidence="6">The sequence shown here is derived from an EMBL/GenBank/DDBJ whole genome shotgun (WGS) entry which is preliminary data.</text>
</comment>
<dbReference type="SUPFAM" id="SSF46689">
    <property type="entry name" value="Homeodomain-like"/>
    <property type="match status" value="1"/>
</dbReference>
<evidence type="ECO:0000313" key="6">
    <source>
        <dbReference type="EMBL" id="GAA0920889.1"/>
    </source>
</evidence>
<dbReference type="EMBL" id="BAAAHP010000009">
    <property type="protein sequence ID" value="GAA0920889.1"/>
    <property type="molecule type" value="Genomic_DNA"/>
</dbReference>
<keyword evidence="2 4" id="KW-0238">DNA-binding</keyword>
<evidence type="ECO:0000256" key="2">
    <source>
        <dbReference type="ARBA" id="ARBA00023125"/>
    </source>
</evidence>
<dbReference type="PANTHER" id="PTHR30055:SF234">
    <property type="entry name" value="HTH-TYPE TRANSCRIPTIONAL REGULATOR BETI"/>
    <property type="match status" value="1"/>
</dbReference>
<dbReference type="PROSITE" id="PS50977">
    <property type="entry name" value="HTH_TETR_2"/>
    <property type="match status" value="1"/>
</dbReference>
<dbReference type="InterPro" id="IPR049445">
    <property type="entry name" value="TetR_SbtR-like_C"/>
</dbReference>
<dbReference type="RefSeq" id="WP_343938138.1">
    <property type="nucleotide sequence ID" value="NZ_BAAAHP010000009.1"/>
</dbReference>
<sequence length="197" mass="21111">MRADARRNREALLVAAREAFLSDDDAHVEEIARRAGVAVGTLYRHFDTREALVAEVYRQEVADLCAARERLLAQHAPDEALRSFLLLLVEHAAVGRGMGEALESIMATDSPVFDDARDEMARALDDLLAAGVAAGLVRGDVSGRIVLRALGGICGMRAEGWEDDAVRIVAILYDGLRYGAAGAVASSGKPHSGPHRP</sequence>
<organism evidence="6 7">
    <name type="scientific">Pseudonocardia zijingensis</name>
    <dbReference type="NCBI Taxonomy" id="153376"/>
    <lineage>
        <taxon>Bacteria</taxon>
        <taxon>Bacillati</taxon>
        <taxon>Actinomycetota</taxon>
        <taxon>Actinomycetes</taxon>
        <taxon>Pseudonocardiales</taxon>
        <taxon>Pseudonocardiaceae</taxon>
        <taxon>Pseudonocardia</taxon>
    </lineage>
</organism>
<reference evidence="7" key="1">
    <citation type="journal article" date="2019" name="Int. J. Syst. Evol. Microbiol.">
        <title>The Global Catalogue of Microorganisms (GCM) 10K type strain sequencing project: providing services to taxonomists for standard genome sequencing and annotation.</title>
        <authorList>
            <consortium name="The Broad Institute Genomics Platform"/>
            <consortium name="The Broad Institute Genome Sequencing Center for Infectious Disease"/>
            <person name="Wu L."/>
            <person name="Ma J."/>
        </authorList>
    </citation>
    <scope>NUCLEOTIDE SEQUENCE [LARGE SCALE GENOMIC DNA]</scope>
    <source>
        <strain evidence="7">JCM 11117</strain>
    </source>
</reference>
<name>A0ABP3ZJ93_9PSEU</name>
<keyword evidence="3" id="KW-0804">Transcription</keyword>
<protein>
    <submittedName>
        <fullName evidence="6">TetR/AcrR family transcriptional regulator</fullName>
    </submittedName>
</protein>
<evidence type="ECO:0000256" key="4">
    <source>
        <dbReference type="PROSITE-ProRule" id="PRU00335"/>
    </source>
</evidence>
<evidence type="ECO:0000256" key="3">
    <source>
        <dbReference type="ARBA" id="ARBA00023163"/>
    </source>
</evidence>
<dbReference type="PANTHER" id="PTHR30055">
    <property type="entry name" value="HTH-TYPE TRANSCRIPTIONAL REGULATOR RUTR"/>
    <property type="match status" value="1"/>
</dbReference>
<evidence type="ECO:0000313" key="7">
    <source>
        <dbReference type="Proteomes" id="UP001499967"/>
    </source>
</evidence>
<dbReference type="Gene3D" id="1.10.357.10">
    <property type="entry name" value="Tetracycline Repressor, domain 2"/>
    <property type="match status" value="1"/>
</dbReference>
<keyword evidence="1" id="KW-0805">Transcription regulation</keyword>
<dbReference type="InterPro" id="IPR036271">
    <property type="entry name" value="Tet_transcr_reg_TetR-rel_C_sf"/>
</dbReference>
<gene>
    <name evidence="6" type="ORF">GCM10009559_03660</name>
</gene>
<keyword evidence="7" id="KW-1185">Reference proteome</keyword>
<dbReference type="InterPro" id="IPR009057">
    <property type="entry name" value="Homeodomain-like_sf"/>
</dbReference>